<sequence>MKVFVFLTLLACGAFAQQGPQCKAPNGGGLQPVLEEFVALIPTDKVLELVLTAMTSDPETQAVMEFLSSSEFYEVVALVQSQPAFKSLLEFACSDLYLDAAYYFNILAGIFGFPEVHNQARVAARTAGFRGLLLDILELIPVDELKALLDQKLKSDYYLQVAFQKINSDEFGSIIEALQGDAAYNNMKNRLRGLGVDVDLIIDTISKIFKP</sequence>
<protein>
    <recommendedName>
        <fullName evidence="4">Protein G12</fullName>
    </recommendedName>
</protein>
<reference evidence="2 3" key="1">
    <citation type="submission" date="2020-11" db="EMBL/GenBank/DDBJ databases">
        <authorList>
            <person name="Wallbank WR R."/>
            <person name="Pardo Diaz C."/>
            <person name="Kozak K."/>
            <person name="Martin S."/>
            <person name="Jiggins C."/>
            <person name="Moest M."/>
            <person name="Warren A I."/>
            <person name="Generalovic N T."/>
            <person name="Byers J.R.P. K."/>
            <person name="Montejo-Kovacevich G."/>
            <person name="Yen C E."/>
        </authorList>
    </citation>
    <scope>NUCLEOTIDE SEQUENCE [LARGE SCALE GENOMIC DNA]</scope>
</reference>
<dbReference type="PANTHER" id="PTHR21163:SF0">
    <property type="entry name" value="GH08205P-RELATED"/>
    <property type="match status" value="1"/>
</dbReference>
<name>A0A7R8URH4_HERIL</name>
<dbReference type="Proteomes" id="UP000594454">
    <property type="component" value="Chromosome 3"/>
</dbReference>
<dbReference type="Pfam" id="PF06757">
    <property type="entry name" value="Ins_allergen_rp"/>
    <property type="match status" value="1"/>
</dbReference>
<dbReference type="OrthoDB" id="7882129at2759"/>
<evidence type="ECO:0000256" key="1">
    <source>
        <dbReference type="SAM" id="SignalP"/>
    </source>
</evidence>
<keyword evidence="1" id="KW-0732">Signal</keyword>
<proteinExistence type="predicted"/>
<dbReference type="InParanoid" id="A0A7R8URH4"/>
<dbReference type="AlphaFoldDB" id="A0A7R8URH4"/>
<organism evidence="2 3">
    <name type="scientific">Hermetia illucens</name>
    <name type="common">Black soldier fly</name>
    <dbReference type="NCBI Taxonomy" id="343691"/>
    <lineage>
        <taxon>Eukaryota</taxon>
        <taxon>Metazoa</taxon>
        <taxon>Ecdysozoa</taxon>
        <taxon>Arthropoda</taxon>
        <taxon>Hexapoda</taxon>
        <taxon>Insecta</taxon>
        <taxon>Pterygota</taxon>
        <taxon>Neoptera</taxon>
        <taxon>Endopterygota</taxon>
        <taxon>Diptera</taxon>
        <taxon>Brachycera</taxon>
        <taxon>Stratiomyomorpha</taxon>
        <taxon>Stratiomyidae</taxon>
        <taxon>Hermetiinae</taxon>
        <taxon>Hermetia</taxon>
    </lineage>
</organism>
<gene>
    <name evidence="2" type="ORF">HERILL_LOCUS8484</name>
</gene>
<feature type="signal peptide" evidence="1">
    <location>
        <begin position="1"/>
        <end position="16"/>
    </location>
</feature>
<evidence type="ECO:0000313" key="2">
    <source>
        <dbReference type="EMBL" id="CAD7085656.1"/>
    </source>
</evidence>
<evidence type="ECO:0008006" key="4">
    <source>
        <dbReference type="Google" id="ProtNLM"/>
    </source>
</evidence>
<dbReference type="EMBL" id="LR899011">
    <property type="protein sequence ID" value="CAD7085656.1"/>
    <property type="molecule type" value="Genomic_DNA"/>
</dbReference>
<evidence type="ECO:0000313" key="3">
    <source>
        <dbReference type="Proteomes" id="UP000594454"/>
    </source>
</evidence>
<dbReference type="PANTHER" id="PTHR21163">
    <property type="entry name" value="PROTEIN G12"/>
    <property type="match status" value="1"/>
</dbReference>
<accession>A0A7R8URH4</accession>
<feature type="chain" id="PRO_5031328266" description="Protein G12" evidence="1">
    <location>
        <begin position="17"/>
        <end position="211"/>
    </location>
</feature>
<keyword evidence="3" id="KW-1185">Reference proteome</keyword>
<dbReference type="InterPro" id="IPR010629">
    <property type="entry name" value="Ins_allergen"/>
</dbReference>